<keyword evidence="2" id="KW-1185">Reference proteome</keyword>
<dbReference type="Proteomes" id="UP000662572">
    <property type="component" value="Unassembled WGS sequence"/>
</dbReference>
<proteinExistence type="predicted"/>
<reference evidence="1" key="1">
    <citation type="journal article" date="2014" name="Int. J. Syst. Evol. Microbiol.">
        <title>Complete genome sequence of Corynebacterium casei LMG S-19264T (=DSM 44701T), isolated from a smear-ripened cheese.</title>
        <authorList>
            <consortium name="US DOE Joint Genome Institute (JGI-PGF)"/>
            <person name="Walter F."/>
            <person name="Albersmeier A."/>
            <person name="Kalinowski J."/>
            <person name="Ruckert C."/>
        </authorList>
    </citation>
    <scope>NUCLEOTIDE SEQUENCE</scope>
    <source>
        <strain evidence="1">KCTC 32296</strain>
    </source>
</reference>
<accession>A0A918PVW7</accession>
<sequence length="60" mass="6666">MGAAQTGLDILTFADLENGFVFEGCAIQTEIIKDFQKAVLGVWHFHRLILWDCSGEKALP</sequence>
<dbReference type="AlphaFoldDB" id="A0A918PVW7"/>
<evidence type="ECO:0000313" key="1">
    <source>
        <dbReference type="EMBL" id="GGZ23690.1"/>
    </source>
</evidence>
<organism evidence="1 2">
    <name type="scientific">Asticcacaulis endophyticus</name>
    <dbReference type="NCBI Taxonomy" id="1395890"/>
    <lineage>
        <taxon>Bacteria</taxon>
        <taxon>Pseudomonadati</taxon>
        <taxon>Pseudomonadota</taxon>
        <taxon>Alphaproteobacteria</taxon>
        <taxon>Caulobacterales</taxon>
        <taxon>Caulobacteraceae</taxon>
        <taxon>Asticcacaulis</taxon>
    </lineage>
</organism>
<gene>
    <name evidence="1" type="ORF">GCM10011273_05910</name>
</gene>
<evidence type="ECO:0000313" key="2">
    <source>
        <dbReference type="Proteomes" id="UP000662572"/>
    </source>
</evidence>
<dbReference type="EMBL" id="BMZB01000001">
    <property type="protein sequence ID" value="GGZ23690.1"/>
    <property type="molecule type" value="Genomic_DNA"/>
</dbReference>
<reference evidence="1" key="2">
    <citation type="submission" date="2020-09" db="EMBL/GenBank/DDBJ databases">
        <authorList>
            <person name="Sun Q."/>
            <person name="Kim S."/>
        </authorList>
    </citation>
    <scope>NUCLEOTIDE SEQUENCE</scope>
    <source>
        <strain evidence="1">KCTC 32296</strain>
    </source>
</reference>
<name>A0A918PVW7_9CAUL</name>
<comment type="caution">
    <text evidence="1">The sequence shown here is derived from an EMBL/GenBank/DDBJ whole genome shotgun (WGS) entry which is preliminary data.</text>
</comment>
<protein>
    <submittedName>
        <fullName evidence="1">Uncharacterized protein</fullName>
    </submittedName>
</protein>